<name>A0A017T577_9BACT</name>
<sequence>MIRLLCALPVMLGVGCGGALPPPPPPAAPVLAVERVDPGATQVTSEIGGLNEDAMARAFQSLDGPIQGCFDEATVRNPSLGGRFTMKMRIAPDGRLKWVYLSEADLGDRKLERCVLDQAREKAWPKPLGGDGLAERGYEIDTRSPAKELTEKWVKPAVAKARTNALKCRNGLHGRLRATAYIAPNGKVLGASITPPDERFEEVADCVAEAIEQVRFGKVGRRMKLSFEIFW</sequence>
<dbReference type="eggNOG" id="COG0810">
    <property type="taxonomic scope" value="Bacteria"/>
</dbReference>
<keyword evidence="3" id="KW-1185">Reference proteome</keyword>
<dbReference type="InterPro" id="IPR049806">
    <property type="entry name" value="MasK-like_C"/>
</dbReference>
<dbReference type="PROSITE" id="PS51257">
    <property type="entry name" value="PROKAR_LIPOPROTEIN"/>
    <property type="match status" value="1"/>
</dbReference>
<evidence type="ECO:0000256" key="1">
    <source>
        <dbReference type="SAM" id="SignalP"/>
    </source>
</evidence>
<dbReference type="Proteomes" id="UP000019678">
    <property type="component" value="Unassembled WGS sequence"/>
</dbReference>
<dbReference type="RefSeq" id="WP_197041350.1">
    <property type="nucleotide sequence ID" value="NZ_ASRX01000043.1"/>
</dbReference>
<feature type="signal peptide" evidence="1">
    <location>
        <begin position="1"/>
        <end position="19"/>
    </location>
</feature>
<accession>A0A017T577</accession>
<evidence type="ECO:0000313" key="3">
    <source>
        <dbReference type="Proteomes" id="UP000019678"/>
    </source>
</evidence>
<dbReference type="AlphaFoldDB" id="A0A017T577"/>
<proteinExistence type="predicted"/>
<organism evidence="2 3">
    <name type="scientific">Chondromyces apiculatus DSM 436</name>
    <dbReference type="NCBI Taxonomy" id="1192034"/>
    <lineage>
        <taxon>Bacteria</taxon>
        <taxon>Pseudomonadati</taxon>
        <taxon>Myxococcota</taxon>
        <taxon>Polyangia</taxon>
        <taxon>Polyangiales</taxon>
        <taxon>Polyangiaceae</taxon>
        <taxon>Chondromyces</taxon>
    </lineage>
</organism>
<evidence type="ECO:0000313" key="2">
    <source>
        <dbReference type="EMBL" id="EYF03711.1"/>
    </source>
</evidence>
<dbReference type="STRING" id="1192034.CAP_5322"/>
<protein>
    <submittedName>
        <fullName evidence="2">Putative abductin-like protein</fullName>
    </submittedName>
</protein>
<keyword evidence="1" id="KW-0732">Signal</keyword>
<reference evidence="2 3" key="1">
    <citation type="submission" date="2013-05" db="EMBL/GenBank/DDBJ databases">
        <title>Genome assembly of Chondromyces apiculatus DSM 436.</title>
        <authorList>
            <person name="Sharma G."/>
            <person name="Khatri I."/>
            <person name="Kaur C."/>
            <person name="Mayilraj S."/>
            <person name="Subramanian S."/>
        </authorList>
    </citation>
    <scope>NUCLEOTIDE SEQUENCE [LARGE SCALE GENOMIC DNA]</scope>
    <source>
        <strain evidence="2 3">DSM 436</strain>
    </source>
</reference>
<gene>
    <name evidence="2" type="ORF">CAP_5322</name>
</gene>
<dbReference type="NCBIfam" id="NF033768">
    <property type="entry name" value="myxo_SS_tail"/>
    <property type="match status" value="1"/>
</dbReference>
<feature type="chain" id="PRO_5001496356" evidence="1">
    <location>
        <begin position="20"/>
        <end position="231"/>
    </location>
</feature>
<dbReference type="EMBL" id="ASRX01000043">
    <property type="protein sequence ID" value="EYF03711.1"/>
    <property type="molecule type" value="Genomic_DNA"/>
</dbReference>
<comment type="caution">
    <text evidence="2">The sequence shown here is derived from an EMBL/GenBank/DDBJ whole genome shotgun (WGS) entry which is preliminary data.</text>
</comment>